<accession>A0ABP7Q776</accession>
<keyword evidence="2" id="KW-1185">Reference proteome</keyword>
<reference evidence="2" key="1">
    <citation type="journal article" date="2019" name="Int. J. Syst. Evol. Microbiol.">
        <title>The Global Catalogue of Microorganisms (GCM) 10K type strain sequencing project: providing services to taxonomists for standard genome sequencing and annotation.</title>
        <authorList>
            <consortium name="The Broad Institute Genomics Platform"/>
            <consortium name="The Broad Institute Genome Sequencing Center for Infectious Disease"/>
            <person name="Wu L."/>
            <person name="Ma J."/>
        </authorList>
    </citation>
    <scope>NUCLEOTIDE SEQUENCE [LARGE SCALE GENOMIC DNA]</scope>
    <source>
        <strain evidence="2">JCM 17555</strain>
    </source>
</reference>
<proteinExistence type="predicted"/>
<dbReference type="Proteomes" id="UP001501337">
    <property type="component" value="Unassembled WGS sequence"/>
</dbReference>
<organism evidence="1 2">
    <name type="scientific">Allohahella marinimesophila</name>
    <dbReference type="NCBI Taxonomy" id="1054972"/>
    <lineage>
        <taxon>Bacteria</taxon>
        <taxon>Pseudomonadati</taxon>
        <taxon>Pseudomonadota</taxon>
        <taxon>Gammaproteobacteria</taxon>
        <taxon>Oceanospirillales</taxon>
        <taxon>Hahellaceae</taxon>
        <taxon>Allohahella</taxon>
    </lineage>
</organism>
<evidence type="ECO:0000313" key="2">
    <source>
        <dbReference type="Proteomes" id="UP001501337"/>
    </source>
</evidence>
<gene>
    <name evidence="1" type="ORF">GCM10022278_38070</name>
</gene>
<protein>
    <submittedName>
        <fullName evidence="1">Uncharacterized protein</fullName>
    </submittedName>
</protein>
<evidence type="ECO:0000313" key="1">
    <source>
        <dbReference type="EMBL" id="GAA3977700.1"/>
    </source>
</evidence>
<dbReference type="EMBL" id="BAABBO010000021">
    <property type="protein sequence ID" value="GAA3977700.1"/>
    <property type="molecule type" value="Genomic_DNA"/>
</dbReference>
<comment type="caution">
    <text evidence="1">The sequence shown here is derived from an EMBL/GenBank/DDBJ whole genome shotgun (WGS) entry which is preliminary data.</text>
</comment>
<sequence>MEGAVRDFLRIPKKVKDKLTKSAGARARYPSTETDHDSLPLTLNSVKKRVDYSKGLF</sequence>
<name>A0ABP7Q776_9GAMM</name>